<gene>
    <name evidence="1" type="ORF">JTBB02_V1_10029</name>
</gene>
<dbReference type="GO" id="GO:0016740">
    <property type="term" value="F:transferase activity"/>
    <property type="evidence" value="ECO:0007669"/>
    <property type="project" value="UniProtKB-KW"/>
</dbReference>
<keyword evidence="1" id="KW-0808">Transferase</keyword>
<reference evidence="1" key="1">
    <citation type="submission" date="2019-07" db="EMBL/GenBank/DDBJ databases">
        <authorList>
            <person name="Weber M."/>
            <person name="Kostadinov I."/>
            <person name="Kostadinov D I."/>
        </authorList>
    </citation>
    <scope>NUCLEOTIDE SEQUENCE</scope>
    <source>
        <strain evidence="1">Gfbio:sag-sample-b02:053724c1-46a9-4a36-b237-ea2bf867836b</strain>
    </source>
</reference>
<dbReference type="EMBL" id="LR633966">
    <property type="protein sequence ID" value="VUX54850.1"/>
    <property type="molecule type" value="Genomic_DNA"/>
</dbReference>
<name>A0A7D9H332_9GAMM</name>
<accession>A0A7D9H332</accession>
<proteinExistence type="predicted"/>
<sequence>MNILHIITGLKNGGAEAVMYRLISSDRNNGHQVISLRDFGFYGEYLISAGIPVYTVNMPRGRVTFKGLIKLYQLIRTINPDLTQTWIYHADLPLNFAETFPYS</sequence>
<dbReference type="SUPFAM" id="SSF53756">
    <property type="entry name" value="UDP-Glycosyltransferase/glycogen phosphorylase"/>
    <property type="match status" value="1"/>
</dbReference>
<organism evidence="1">
    <name type="scientific">uncultured Woeseiaceae bacterium</name>
    <dbReference type="NCBI Taxonomy" id="1983305"/>
    <lineage>
        <taxon>Bacteria</taxon>
        <taxon>Pseudomonadati</taxon>
        <taxon>Pseudomonadota</taxon>
        <taxon>Gammaproteobacteria</taxon>
        <taxon>Woeseiales</taxon>
        <taxon>Woeseiaceae</taxon>
        <taxon>environmental samples</taxon>
    </lineage>
</organism>
<evidence type="ECO:0000313" key="1">
    <source>
        <dbReference type="EMBL" id="VUX54850.1"/>
    </source>
</evidence>
<dbReference type="AlphaFoldDB" id="A0A7D9H332"/>
<protein>
    <submittedName>
        <fullName evidence="1">Glycosyl transferases group 1 family protein</fullName>
    </submittedName>
</protein>